<dbReference type="RefSeq" id="WP_341724866.1">
    <property type="nucleotide sequence ID" value="NZ_JBBWWT010000002.1"/>
</dbReference>
<keyword evidence="3" id="KW-0249">Electron transport</keyword>
<dbReference type="PRINTS" id="PR00369">
    <property type="entry name" value="FLAVODOXIN"/>
</dbReference>
<dbReference type="InterPro" id="IPR008254">
    <property type="entry name" value="Flavodoxin/NO_synth"/>
</dbReference>
<feature type="transmembrane region" description="Helical" evidence="5">
    <location>
        <begin position="46"/>
        <end position="67"/>
    </location>
</feature>
<dbReference type="PROSITE" id="PS50902">
    <property type="entry name" value="FLAVODOXIN_LIKE"/>
    <property type="match status" value="1"/>
</dbReference>
<evidence type="ECO:0000256" key="4">
    <source>
        <dbReference type="ARBA" id="ARBA00023797"/>
    </source>
</evidence>
<accession>A0ABU9IYE6</accession>
<dbReference type="InterPro" id="IPR039261">
    <property type="entry name" value="FNR_nucleotide-bd"/>
</dbReference>
<dbReference type="SUPFAM" id="SSF63380">
    <property type="entry name" value="Riboflavin synthase domain-like"/>
    <property type="match status" value="1"/>
</dbReference>
<evidence type="ECO:0000313" key="9">
    <source>
        <dbReference type="Proteomes" id="UP001459204"/>
    </source>
</evidence>
<dbReference type="EMBL" id="JBBWWT010000002">
    <property type="protein sequence ID" value="MEL1263676.1"/>
    <property type="molecule type" value="Genomic_DNA"/>
</dbReference>
<evidence type="ECO:0000256" key="2">
    <source>
        <dbReference type="ARBA" id="ARBA00022643"/>
    </source>
</evidence>
<keyword evidence="2" id="KW-0288">FMN</keyword>
<dbReference type="Gene3D" id="3.40.50.80">
    <property type="entry name" value="Nucleotide-binding domain of ferredoxin-NADP reductase (FNR) module"/>
    <property type="match status" value="1"/>
</dbReference>
<dbReference type="Pfam" id="PF00258">
    <property type="entry name" value="Flavodoxin_1"/>
    <property type="match status" value="1"/>
</dbReference>
<evidence type="ECO:0000259" key="6">
    <source>
        <dbReference type="PROSITE" id="PS50902"/>
    </source>
</evidence>
<keyword evidence="5" id="KW-0812">Transmembrane</keyword>
<keyword evidence="1" id="KW-0285">Flavoprotein</keyword>
<evidence type="ECO:0000259" key="7">
    <source>
        <dbReference type="PROSITE" id="PS51384"/>
    </source>
</evidence>
<dbReference type="Proteomes" id="UP001459204">
    <property type="component" value="Unassembled WGS sequence"/>
</dbReference>
<keyword evidence="3" id="KW-0813">Transport</keyword>
<dbReference type="InterPro" id="IPR017938">
    <property type="entry name" value="Riboflavin_synthase-like_b-brl"/>
</dbReference>
<dbReference type="InterPro" id="IPR001094">
    <property type="entry name" value="Flavdoxin-like"/>
</dbReference>
<evidence type="ECO:0000256" key="1">
    <source>
        <dbReference type="ARBA" id="ARBA00022630"/>
    </source>
</evidence>
<feature type="domain" description="Flavodoxin-like" evidence="6">
    <location>
        <begin position="89"/>
        <end position="226"/>
    </location>
</feature>
<keyword evidence="5" id="KW-1133">Transmembrane helix</keyword>
<comment type="caution">
    <text evidence="8">The sequence shown here is derived from an EMBL/GenBank/DDBJ whole genome shotgun (WGS) entry which is preliminary data.</text>
</comment>
<dbReference type="InterPro" id="IPR001433">
    <property type="entry name" value="OxRdtase_FAD/NAD-bd"/>
</dbReference>
<dbReference type="PROSITE" id="PS51257">
    <property type="entry name" value="PROKAR_LIPOPROTEIN"/>
    <property type="match status" value="1"/>
</dbReference>
<evidence type="ECO:0000256" key="3">
    <source>
        <dbReference type="ARBA" id="ARBA00022982"/>
    </source>
</evidence>
<protein>
    <recommendedName>
        <fullName evidence="4">NADPH--hemoprotein reductase</fullName>
        <ecNumber evidence="4">1.6.2.4</ecNumber>
    </recommendedName>
</protein>
<sequence length="547" mass="59444">MNATRIAPAWNRAVVGNALVLLSLAAIACALARWHAGDWWIATPRSLRWIGAASSLVAYIGFSAWILRRAARRDAEATLPVAEADSETLWVVHASQTGFAVELAGMSVASLRQAGMPVRLVDIGQVDVEQLARARRALFIVSTTGEGDPPDPALGFVRGVMAQSPALGALRYAVLALGDRQYDHFCAFGHQLDDWLRRHGAQPLFDMVEVDNADASALRHWQHHLGQLAGSTDLPDWSPPRYERWTLAERVEMNPGSAGGPAFHIALAPPSGQPATWVPGDIAEIGPRHSTATVASFLQSLVLPADAQVERDGQRERLADVVAVSQLPPAETLLGKPAQAVADALSPLPHREYSIASLPDDGHLHLLVRRMSRPDGTPGLGSGWLCQHAAIGDGIALRIRGNPNFHPPSPTTPLILVGNGTGMAGLRAHLKARVLAGATRNWLLFGERNADRDFHYRDEIERWQAQGFISRLDVAFSRDQAERLYVQHVLRARADELQRWVHDGAAIYVCGSLAGMAPGVDAALREALGDEQVEQLLAEGRYRRDVY</sequence>
<dbReference type="InterPro" id="IPR029039">
    <property type="entry name" value="Flavoprotein-like_sf"/>
</dbReference>
<evidence type="ECO:0000256" key="5">
    <source>
        <dbReference type="SAM" id="Phobius"/>
    </source>
</evidence>
<evidence type="ECO:0000313" key="8">
    <source>
        <dbReference type="EMBL" id="MEL1263676.1"/>
    </source>
</evidence>
<keyword evidence="9" id="KW-1185">Reference proteome</keyword>
<dbReference type="Gene3D" id="3.40.50.360">
    <property type="match status" value="1"/>
</dbReference>
<dbReference type="PROSITE" id="PS51384">
    <property type="entry name" value="FAD_FR"/>
    <property type="match status" value="1"/>
</dbReference>
<name>A0ABU9IYE6_9GAMM</name>
<feature type="domain" description="FAD-binding FR-type" evidence="7">
    <location>
        <begin position="240"/>
        <end position="408"/>
    </location>
</feature>
<dbReference type="InterPro" id="IPR001709">
    <property type="entry name" value="Flavoprot_Pyr_Nucl_cyt_Rdtase"/>
</dbReference>
<dbReference type="PANTHER" id="PTHR19384">
    <property type="entry name" value="NITRIC OXIDE SYNTHASE-RELATED"/>
    <property type="match status" value="1"/>
</dbReference>
<dbReference type="SUPFAM" id="SSF52343">
    <property type="entry name" value="Ferredoxin reductase-like, C-terminal NADP-linked domain"/>
    <property type="match status" value="1"/>
</dbReference>
<gene>
    <name evidence="8" type="ORF">AAD027_04710</name>
</gene>
<dbReference type="PANTHER" id="PTHR19384:SF17">
    <property type="entry name" value="NADPH--CYTOCHROME P450 REDUCTASE"/>
    <property type="match status" value="1"/>
</dbReference>
<organism evidence="8 9">
    <name type="scientific">Pseudoxanthomonas putridarboris</name>
    <dbReference type="NCBI Taxonomy" id="752605"/>
    <lineage>
        <taxon>Bacteria</taxon>
        <taxon>Pseudomonadati</taxon>
        <taxon>Pseudomonadota</taxon>
        <taxon>Gammaproteobacteria</taxon>
        <taxon>Lysobacterales</taxon>
        <taxon>Lysobacteraceae</taxon>
        <taxon>Pseudoxanthomonas</taxon>
    </lineage>
</organism>
<dbReference type="Gene3D" id="2.40.30.10">
    <property type="entry name" value="Translation factors"/>
    <property type="match status" value="1"/>
</dbReference>
<proteinExistence type="predicted"/>
<dbReference type="InterPro" id="IPR017927">
    <property type="entry name" value="FAD-bd_FR_type"/>
</dbReference>
<keyword evidence="5" id="KW-0472">Membrane</keyword>
<dbReference type="EC" id="1.6.2.4" evidence="4"/>
<dbReference type="CDD" id="cd06200">
    <property type="entry name" value="SiR_like1"/>
    <property type="match status" value="1"/>
</dbReference>
<dbReference type="PRINTS" id="PR00371">
    <property type="entry name" value="FPNCR"/>
</dbReference>
<reference evidence="8 9" key="1">
    <citation type="submission" date="2024-04" db="EMBL/GenBank/DDBJ databases">
        <title>Draft genome sequence of Pseudoxanthomonas putridarboris WD12.</title>
        <authorList>
            <person name="Oh J."/>
        </authorList>
    </citation>
    <scope>NUCLEOTIDE SEQUENCE [LARGE SCALE GENOMIC DNA]</scope>
    <source>
        <strain evidence="8 9">WD12</strain>
    </source>
</reference>
<feature type="transmembrane region" description="Helical" evidence="5">
    <location>
        <begin position="12"/>
        <end position="34"/>
    </location>
</feature>
<dbReference type="Pfam" id="PF00175">
    <property type="entry name" value="NAD_binding_1"/>
    <property type="match status" value="1"/>
</dbReference>
<dbReference type="SUPFAM" id="SSF52218">
    <property type="entry name" value="Flavoproteins"/>
    <property type="match status" value="1"/>
</dbReference>